<gene>
    <name evidence="3" type="ORF">TBIB3V08_LOCUS1499</name>
</gene>
<sequence>MLTRTIRPVIRNILALNGGSLSQVRLYHPPAHQKEPTMDELPVPQGSWKADYDAKQTGYNLQLLAGVAFFSITLGVFTIFFFSSSSSTLDVSGSAGRLAQTLPVLISPSFYLNHVSPVHSFILHVLLRMICGVPVLKTDIIDFNYSVPELKSE</sequence>
<keyword evidence="1" id="KW-0472">Membrane</keyword>
<reference evidence="3" key="1">
    <citation type="submission" date="2020-11" db="EMBL/GenBank/DDBJ databases">
        <authorList>
            <person name="Tran Van P."/>
        </authorList>
    </citation>
    <scope>NUCLEOTIDE SEQUENCE</scope>
</reference>
<evidence type="ECO:0000259" key="2">
    <source>
        <dbReference type="Pfam" id="PF16020"/>
    </source>
</evidence>
<dbReference type="EMBL" id="OD564555">
    <property type="protein sequence ID" value="CAD7438914.1"/>
    <property type="molecule type" value="Genomic_DNA"/>
</dbReference>
<feature type="transmembrane region" description="Helical" evidence="1">
    <location>
        <begin position="63"/>
        <end position="82"/>
    </location>
</feature>
<dbReference type="InterPro" id="IPR031973">
    <property type="entry name" value="Deltameth_res_prag01"/>
</dbReference>
<dbReference type="AlphaFoldDB" id="A0A7R9EPQ0"/>
<protein>
    <recommendedName>
        <fullName evidence="2">Deltamethrin resistance protein prag01 domain-containing protein</fullName>
    </recommendedName>
</protein>
<name>A0A7R9EPQ0_9NEOP</name>
<evidence type="ECO:0000256" key="1">
    <source>
        <dbReference type="SAM" id="Phobius"/>
    </source>
</evidence>
<feature type="domain" description="Deltamethrin resistance protein prag01" evidence="2">
    <location>
        <begin position="39"/>
        <end position="78"/>
    </location>
</feature>
<organism evidence="3">
    <name type="scientific">Timema bartmani</name>
    <dbReference type="NCBI Taxonomy" id="61472"/>
    <lineage>
        <taxon>Eukaryota</taxon>
        <taxon>Metazoa</taxon>
        <taxon>Ecdysozoa</taxon>
        <taxon>Arthropoda</taxon>
        <taxon>Hexapoda</taxon>
        <taxon>Insecta</taxon>
        <taxon>Pterygota</taxon>
        <taxon>Neoptera</taxon>
        <taxon>Polyneoptera</taxon>
        <taxon>Phasmatodea</taxon>
        <taxon>Timematodea</taxon>
        <taxon>Timematoidea</taxon>
        <taxon>Timematidae</taxon>
        <taxon>Timema</taxon>
    </lineage>
</organism>
<dbReference type="Pfam" id="PF16020">
    <property type="entry name" value="Deltameth_res"/>
    <property type="match status" value="1"/>
</dbReference>
<accession>A0A7R9EPQ0</accession>
<proteinExistence type="predicted"/>
<evidence type="ECO:0000313" key="3">
    <source>
        <dbReference type="EMBL" id="CAD7438914.1"/>
    </source>
</evidence>
<keyword evidence="1" id="KW-0812">Transmembrane</keyword>
<dbReference type="PANTHER" id="PTHR22133">
    <property type="entry name" value="AT01821P-RELATED"/>
    <property type="match status" value="1"/>
</dbReference>
<keyword evidence="1" id="KW-1133">Transmembrane helix</keyword>
<dbReference type="PANTHER" id="PTHR22133:SF2">
    <property type="entry name" value="AT01821P-RELATED"/>
    <property type="match status" value="1"/>
</dbReference>